<evidence type="ECO:0000313" key="7">
    <source>
        <dbReference type="EMBL" id="KAF2006605.1"/>
    </source>
</evidence>
<dbReference type="Pfam" id="PF00400">
    <property type="entry name" value="WD40"/>
    <property type="match status" value="7"/>
</dbReference>
<dbReference type="EMBL" id="ML977559">
    <property type="protein sequence ID" value="KAF2006605.1"/>
    <property type="molecule type" value="Genomic_DNA"/>
</dbReference>
<keyword evidence="8" id="KW-1185">Reference proteome</keyword>
<dbReference type="CDD" id="cd00200">
    <property type="entry name" value="WD40"/>
    <property type="match status" value="1"/>
</dbReference>
<sequence length="358" mass="38974">MSSEKRPVPDGFDSAQLVKRPKAHSSLGSSAIALRNGPGQSGALIQAVQRTTSLPSQTLELTGHTGEVFAARFDPTGEFIASGSMDRSILLWRLGEKCENYGVLTGHKQAVLDLHWSRDSKVLFSASADKLLASWDVETGERIHRHPGHEEVINCMDVSRRGDEMLVSGSDDGCIAVWDSRTKEAVAWIETPFPITAMALSEAGNELFTGGIDNDIKVWDLRKQAVTNTLMGHTDTVTSLQISPDQKTLLSNSHDSTVRTWNIQPFAAADRRLHTYDGAPAGREKNLLKASWDSKGERIAAGSGDATVALWDTRTRKLIGKLPGHRGAVNDVRFSPLDEPILLSASSDRTLMLGELPK</sequence>
<evidence type="ECO:0000256" key="5">
    <source>
        <dbReference type="PROSITE-ProRule" id="PRU00221"/>
    </source>
</evidence>
<dbReference type="InterPro" id="IPR020472">
    <property type="entry name" value="WD40_PAC1"/>
</dbReference>
<dbReference type="PRINTS" id="PR00320">
    <property type="entry name" value="GPROTEINBRPT"/>
</dbReference>
<feature type="repeat" description="WD" evidence="5">
    <location>
        <begin position="230"/>
        <end position="264"/>
    </location>
</feature>
<feature type="repeat" description="WD" evidence="5">
    <location>
        <begin position="322"/>
        <end position="358"/>
    </location>
</feature>
<dbReference type="SMART" id="SM00320">
    <property type="entry name" value="WD40"/>
    <property type="match status" value="7"/>
</dbReference>
<evidence type="ECO:0000256" key="4">
    <source>
        <dbReference type="ARBA" id="ARBA00023187"/>
    </source>
</evidence>
<feature type="region of interest" description="Disordered" evidence="6">
    <location>
        <begin position="1"/>
        <end position="23"/>
    </location>
</feature>
<keyword evidence="4" id="KW-0508">mRNA splicing</keyword>
<dbReference type="InterPro" id="IPR052234">
    <property type="entry name" value="U5_snRNP_Component"/>
</dbReference>
<dbReference type="AlphaFoldDB" id="A0A6A5X266"/>
<dbReference type="PROSITE" id="PS00678">
    <property type="entry name" value="WD_REPEATS_1"/>
    <property type="match status" value="4"/>
</dbReference>
<dbReference type="PROSITE" id="PS50082">
    <property type="entry name" value="WD_REPEATS_2"/>
    <property type="match status" value="7"/>
</dbReference>
<dbReference type="GO" id="GO:0071013">
    <property type="term" value="C:catalytic step 2 spliceosome"/>
    <property type="evidence" value="ECO:0007669"/>
    <property type="project" value="TreeGrafter"/>
</dbReference>
<dbReference type="OrthoDB" id="1068471at2759"/>
<evidence type="ECO:0000256" key="1">
    <source>
        <dbReference type="ARBA" id="ARBA00022574"/>
    </source>
</evidence>
<protein>
    <submittedName>
        <fullName evidence="7">WD repeat-containing protein</fullName>
    </submittedName>
</protein>
<dbReference type="GO" id="GO:0008380">
    <property type="term" value="P:RNA splicing"/>
    <property type="evidence" value="ECO:0007669"/>
    <property type="project" value="UniProtKB-KW"/>
</dbReference>
<dbReference type="PANTHER" id="PTHR44006">
    <property type="entry name" value="U5 SMALL NUCLEAR RIBONUCLEOPROTEIN 40 KDA PROTEIN"/>
    <property type="match status" value="1"/>
</dbReference>
<feature type="repeat" description="WD" evidence="5">
    <location>
        <begin position="280"/>
        <end position="321"/>
    </location>
</feature>
<dbReference type="InterPro" id="IPR019775">
    <property type="entry name" value="WD40_repeat_CS"/>
</dbReference>
<feature type="repeat" description="WD" evidence="5">
    <location>
        <begin position="146"/>
        <end position="188"/>
    </location>
</feature>
<dbReference type="Proteomes" id="UP000799779">
    <property type="component" value="Unassembled WGS sequence"/>
</dbReference>
<dbReference type="GO" id="GO:0003723">
    <property type="term" value="F:RNA binding"/>
    <property type="evidence" value="ECO:0007669"/>
    <property type="project" value="TreeGrafter"/>
</dbReference>
<reference evidence="7" key="1">
    <citation type="journal article" date="2020" name="Stud. Mycol.">
        <title>101 Dothideomycetes genomes: a test case for predicting lifestyles and emergence of pathogens.</title>
        <authorList>
            <person name="Haridas S."/>
            <person name="Albert R."/>
            <person name="Binder M."/>
            <person name="Bloem J."/>
            <person name="Labutti K."/>
            <person name="Salamov A."/>
            <person name="Andreopoulos B."/>
            <person name="Baker S."/>
            <person name="Barry K."/>
            <person name="Bills G."/>
            <person name="Bluhm B."/>
            <person name="Cannon C."/>
            <person name="Castanera R."/>
            <person name="Culley D."/>
            <person name="Daum C."/>
            <person name="Ezra D."/>
            <person name="Gonzalez J."/>
            <person name="Henrissat B."/>
            <person name="Kuo A."/>
            <person name="Liang C."/>
            <person name="Lipzen A."/>
            <person name="Lutzoni F."/>
            <person name="Magnuson J."/>
            <person name="Mondo S."/>
            <person name="Nolan M."/>
            <person name="Ohm R."/>
            <person name="Pangilinan J."/>
            <person name="Park H.-J."/>
            <person name="Ramirez L."/>
            <person name="Alfaro M."/>
            <person name="Sun H."/>
            <person name="Tritt A."/>
            <person name="Yoshinaga Y."/>
            <person name="Zwiers L.-H."/>
            <person name="Turgeon B."/>
            <person name="Goodwin S."/>
            <person name="Spatafora J."/>
            <person name="Crous P."/>
            <person name="Grigoriev I."/>
        </authorList>
    </citation>
    <scope>NUCLEOTIDE SEQUENCE</scope>
    <source>
        <strain evidence="7">CBS 123094</strain>
    </source>
</reference>
<gene>
    <name evidence="7" type="ORF">P154DRAFT_517658</name>
</gene>
<proteinExistence type="predicted"/>
<accession>A0A6A5X266</accession>
<feature type="repeat" description="WD" evidence="5">
    <location>
        <begin position="104"/>
        <end position="145"/>
    </location>
</feature>
<feature type="repeat" description="WD" evidence="5">
    <location>
        <begin position="195"/>
        <end position="229"/>
    </location>
</feature>
<dbReference type="SUPFAM" id="SSF50978">
    <property type="entry name" value="WD40 repeat-like"/>
    <property type="match status" value="1"/>
</dbReference>
<feature type="repeat" description="WD" evidence="5">
    <location>
        <begin position="61"/>
        <end position="94"/>
    </location>
</feature>
<organism evidence="7 8">
    <name type="scientific">Amniculicola lignicola CBS 123094</name>
    <dbReference type="NCBI Taxonomy" id="1392246"/>
    <lineage>
        <taxon>Eukaryota</taxon>
        <taxon>Fungi</taxon>
        <taxon>Dikarya</taxon>
        <taxon>Ascomycota</taxon>
        <taxon>Pezizomycotina</taxon>
        <taxon>Dothideomycetes</taxon>
        <taxon>Pleosporomycetidae</taxon>
        <taxon>Pleosporales</taxon>
        <taxon>Amniculicolaceae</taxon>
        <taxon>Amniculicola</taxon>
    </lineage>
</organism>
<dbReference type="PROSITE" id="PS50294">
    <property type="entry name" value="WD_REPEATS_REGION"/>
    <property type="match status" value="5"/>
</dbReference>
<keyword evidence="3" id="KW-0677">Repeat</keyword>
<dbReference type="InterPro" id="IPR015943">
    <property type="entry name" value="WD40/YVTN_repeat-like_dom_sf"/>
</dbReference>
<dbReference type="PANTHER" id="PTHR44006:SF1">
    <property type="entry name" value="U5 SMALL NUCLEAR RIBONUCLEOPROTEIN 40 KDA PROTEIN"/>
    <property type="match status" value="1"/>
</dbReference>
<evidence type="ECO:0000256" key="6">
    <source>
        <dbReference type="SAM" id="MobiDB-lite"/>
    </source>
</evidence>
<dbReference type="Gene3D" id="2.130.10.10">
    <property type="entry name" value="YVTN repeat-like/Quinoprotein amine dehydrogenase"/>
    <property type="match status" value="1"/>
</dbReference>
<keyword evidence="1 5" id="KW-0853">WD repeat</keyword>
<evidence type="ECO:0000256" key="3">
    <source>
        <dbReference type="ARBA" id="ARBA00022737"/>
    </source>
</evidence>
<dbReference type="InterPro" id="IPR001680">
    <property type="entry name" value="WD40_rpt"/>
</dbReference>
<dbReference type="InterPro" id="IPR036322">
    <property type="entry name" value="WD40_repeat_dom_sf"/>
</dbReference>
<name>A0A6A5X266_9PLEO</name>
<dbReference type="GO" id="GO:0006397">
    <property type="term" value="P:mRNA processing"/>
    <property type="evidence" value="ECO:0007669"/>
    <property type="project" value="UniProtKB-KW"/>
</dbReference>
<keyword evidence="2" id="KW-0507">mRNA processing</keyword>
<evidence type="ECO:0000256" key="2">
    <source>
        <dbReference type="ARBA" id="ARBA00022664"/>
    </source>
</evidence>
<evidence type="ECO:0000313" key="8">
    <source>
        <dbReference type="Proteomes" id="UP000799779"/>
    </source>
</evidence>